<evidence type="ECO:0000313" key="7">
    <source>
        <dbReference type="EMBL" id="GGG77721.1"/>
    </source>
</evidence>
<dbReference type="AlphaFoldDB" id="A0A917HF74"/>
<evidence type="ECO:0000256" key="2">
    <source>
        <dbReference type="ARBA" id="ARBA00022741"/>
    </source>
</evidence>
<dbReference type="Proteomes" id="UP000622860">
    <property type="component" value="Unassembled WGS sequence"/>
</dbReference>
<keyword evidence="5" id="KW-0472">Membrane</keyword>
<comment type="caution">
    <text evidence="7">The sequence shown here is derived from an EMBL/GenBank/DDBJ whole genome shotgun (WGS) entry which is preliminary data.</text>
</comment>
<keyword evidence="4" id="KW-0342">GTP-binding</keyword>
<organism evidence="7 8">
    <name type="scientific">Virgibacillus oceani</name>
    <dbReference type="NCBI Taxonomy" id="1479511"/>
    <lineage>
        <taxon>Bacteria</taxon>
        <taxon>Bacillati</taxon>
        <taxon>Bacillota</taxon>
        <taxon>Bacilli</taxon>
        <taxon>Bacillales</taxon>
        <taxon>Bacillaceae</taxon>
        <taxon>Virgibacillus</taxon>
    </lineage>
</organism>
<dbReference type="CDD" id="cd09912">
    <property type="entry name" value="DLP_2"/>
    <property type="match status" value="2"/>
</dbReference>
<proteinExistence type="predicted"/>
<dbReference type="GO" id="GO:0016020">
    <property type="term" value="C:membrane"/>
    <property type="evidence" value="ECO:0007669"/>
    <property type="project" value="UniProtKB-SubCell"/>
</dbReference>
<dbReference type="InterPro" id="IPR027094">
    <property type="entry name" value="Mitofusin_fam"/>
</dbReference>
<feature type="domain" description="Dynamin N-terminal" evidence="6">
    <location>
        <begin position="51"/>
        <end position="203"/>
    </location>
</feature>
<evidence type="ECO:0000256" key="4">
    <source>
        <dbReference type="ARBA" id="ARBA00023134"/>
    </source>
</evidence>
<dbReference type="Pfam" id="PF00350">
    <property type="entry name" value="Dynamin_N"/>
    <property type="match status" value="2"/>
</dbReference>
<keyword evidence="8" id="KW-1185">Reference proteome</keyword>
<accession>A0A917HF74</accession>
<gene>
    <name evidence="7" type="ORF">GCM10011398_23600</name>
</gene>
<dbReference type="InterPro" id="IPR045063">
    <property type="entry name" value="Dynamin_N"/>
</dbReference>
<dbReference type="InterPro" id="IPR027417">
    <property type="entry name" value="P-loop_NTPase"/>
</dbReference>
<reference evidence="7" key="2">
    <citation type="submission" date="2020-09" db="EMBL/GenBank/DDBJ databases">
        <authorList>
            <person name="Sun Q."/>
            <person name="Zhou Y."/>
        </authorList>
    </citation>
    <scope>NUCLEOTIDE SEQUENCE</scope>
    <source>
        <strain evidence="7">CGMCC 1.12754</strain>
    </source>
</reference>
<dbReference type="SUPFAM" id="SSF52540">
    <property type="entry name" value="P-loop containing nucleoside triphosphate hydrolases"/>
    <property type="match status" value="2"/>
</dbReference>
<dbReference type="GO" id="GO:0003924">
    <property type="term" value="F:GTPase activity"/>
    <property type="evidence" value="ECO:0007669"/>
    <property type="project" value="InterPro"/>
</dbReference>
<dbReference type="PANTHER" id="PTHR10465:SF0">
    <property type="entry name" value="SARCALUMENIN"/>
    <property type="match status" value="1"/>
</dbReference>
<dbReference type="GO" id="GO:0005525">
    <property type="term" value="F:GTP binding"/>
    <property type="evidence" value="ECO:0007669"/>
    <property type="project" value="UniProtKB-KW"/>
</dbReference>
<reference evidence="7" key="1">
    <citation type="journal article" date="2014" name="Int. J. Syst. Evol. Microbiol.">
        <title>Complete genome sequence of Corynebacterium casei LMG S-19264T (=DSM 44701T), isolated from a smear-ripened cheese.</title>
        <authorList>
            <consortium name="US DOE Joint Genome Institute (JGI-PGF)"/>
            <person name="Walter F."/>
            <person name="Albersmeier A."/>
            <person name="Kalinowski J."/>
            <person name="Ruckert C."/>
        </authorList>
    </citation>
    <scope>NUCLEOTIDE SEQUENCE</scope>
    <source>
        <strain evidence="7">CGMCC 1.12754</strain>
    </source>
</reference>
<dbReference type="PANTHER" id="PTHR10465">
    <property type="entry name" value="TRANSMEMBRANE GTPASE FZO1"/>
    <property type="match status" value="1"/>
</dbReference>
<keyword evidence="3" id="KW-0378">Hydrolase</keyword>
<sequence>MELISTLPNQITKDQFAALYQEILANGDTKNAAKLLDLYEKMKNDEFVVSFAGHFSAGKSSMINSLVGEDILPESPIPTSANVVKINSGRGTARIYFHHDAPMEYKEPYDFNMIKEYCKDKDTISKIELSTSKKILPEHTALFDTPGIDAADDADRLITEGSLHVVDVLFYVMDYNHVQSEVNLQFLNSLAQKGIPFFVIINQIDKHNEAEISFARFEESIKQTFDQWNIHPEMIYFSSLVKENASHNQFPQIKQTLHNLMTTDRDLYYSITSSVRQVVNDHIQLLSNECNEKIAEYEGINGNQEQIFDRIAMYEEKIAALENCVNQFKKDFHSELQSTLKNAYIMPYEIRDKAQSFLESQQSDFKIGLIGSKKKTEDAKEKRLDDFLSSLLEKVEAFIQWKLRDKFVSLLKRYSINQTELHQLSQQFRIEYNAEDVLSSIKSGAKVTGDYVLNYTNEISSNIKTKYKQEAVRLLTGITEALTAENEKKITNYQDELTTLRTTMDQINTIDALQKSLINKQNNLETILAQPNQNVSFSLEEIIETRYAVMEQGNYKRKHKKPARNVEHGANMQNNQIEGKTGSLDSVLQSIELTINTVTGLPGFQSIADDLKAKQERLANRTHTIALFGAFSAGKSSFANALIGNNLLPVSPNPTTATINRICPTTEIYKHGTVIVKMKSYDMLWNDLISITKEFSPSCDNFSELISWVQREAIHMSDKLQHMYQAYLQAMVTGYDNNKNNIGEQLTITLHEFAEYVSDETKACYVESIDLYYDCPLTKQGITLVDTPGADSVNSRHTNVAFDYIKYADAILYVTYYNHALSRADKDFLMQLGRVKDTFQLDKMFFIVNAADLAKDSKELALVTDYVENQLVQLGIRFPKLFPISSKQALEAKRENKPLTDRMQSFENKFYHFVRDDLAVLSINAALLDIKRASQSMTNYIDSANLNEQEKENYRLDLFAKREKLETGIKAAGIEVYTKQINQKIEKQLYYVLERLSIRFHDIFKETFNPTTITGAGKQAQDQLRTSMNNLLDYTGYELIQELRAVSLRIESYIHSTAQDAYEIIVEKSKQIDKKLVLPSLSSFDLATPEYNQGLQGIEKNTFHKALSIFKGTKSFFEKNEKEIIKEAIYEKLEPYIKQYIEDNKTIMKQAYIVQWNNVMETIQRETINNIDSYIDSCLSMMAETIDMEVLSDKLQILYSIMENHGVQEV</sequence>
<feature type="domain" description="Dynamin N-terminal" evidence="6">
    <location>
        <begin position="625"/>
        <end position="850"/>
    </location>
</feature>
<dbReference type="Gene3D" id="3.40.50.300">
    <property type="entry name" value="P-loop containing nucleotide triphosphate hydrolases"/>
    <property type="match status" value="2"/>
</dbReference>
<name>A0A917HF74_9BACI</name>
<comment type="subcellular location">
    <subcellularLocation>
        <location evidence="1">Membrane</location>
    </subcellularLocation>
</comment>
<evidence type="ECO:0000256" key="5">
    <source>
        <dbReference type="ARBA" id="ARBA00023136"/>
    </source>
</evidence>
<dbReference type="EMBL" id="BMFR01000009">
    <property type="protein sequence ID" value="GGG77721.1"/>
    <property type="molecule type" value="Genomic_DNA"/>
</dbReference>
<protein>
    <submittedName>
        <fullName evidence="7">GTPase</fullName>
    </submittedName>
</protein>
<evidence type="ECO:0000259" key="6">
    <source>
        <dbReference type="Pfam" id="PF00350"/>
    </source>
</evidence>
<evidence type="ECO:0000256" key="3">
    <source>
        <dbReference type="ARBA" id="ARBA00022801"/>
    </source>
</evidence>
<evidence type="ECO:0000313" key="8">
    <source>
        <dbReference type="Proteomes" id="UP000622860"/>
    </source>
</evidence>
<evidence type="ECO:0000256" key="1">
    <source>
        <dbReference type="ARBA" id="ARBA00004370"/>
    </source>
</evidence>
<keyword evidence="2" id="KW-0547">Nucleotide-binding</keyword>